<keyword evidence="4" id="KW-1185">Reference proteome</keyword>
<evidence type="ECO:0000256" key="2">
    <source>
        <dbReference type="SAM" id="SignalP"/>
    </source>
</evidence>
<feature type="signal peptide" evidence="2">
    <location>
        <begin position="1"/>
        <end position="27"/>
    </location>
</feature>
<dbReference type="RefSeq" id="WP_005025029.1">
    <property type="nucleotide sequence ID" value="NZ_KE150238.1"/>
</dbReference>
<protein>
    <recommendedName>
        <fullName evidence="5">Zinc resistance-associated protein</fullName>
    </recommendedName>
</protein>
<dbReference type="Pfam" id="PF13801">
    <property type="entry name" value="Metal_resist"/>
    <property type="match status" value="1"/>
</dbReference>
<evidence type="ECO:0000313" key="3">
    <source>
        <dbReference type="EMBL" id="EFV45469.1"/>
    </source>
</evidence>
<keyword evidence="2" id="KW-0732">Signal</keyword>
<reference evidence="3 4" key="2">
    <citation type="submission" date="2013-04" db="EMBL/GenBank/DDBJ databases">
        <title>The Genome Sequence of Bilophila wadsworthia 3_1_6.</title>
        <authorList>
            <consortium name="The Broad Institute Genomics Platform"/>
            <person name="Earl A."/>
            <person name="Ward D."/>
            <person name="Feldgarden M."/>
            <person name="Gevers D."/>
            <person name="Sibley C."/>
            <person name="Strauss J."/>
            <person name="Allen-Vercoe E."/>
            <person name="Walker B."/>
            <person name="Young S."/>
            <person name="Zeng Q."/>
            <person name="Gargeya S."/>
            <person name="Fitzgerald M."/>
            <person name="Haas B."/>
            <person name="Abouelleil A."/>
            <person name="Allen A.W."/>
            <person name="Alvarado L."/>
            <person name="Arachchi H.M."/>
            <person name="Berlin A.M."/>
            <person name="Chapman S.B."/>
            <person name="Gainer-Dewar J."/>
            <person name="Goldberg J."/>
            <person name="Griggs A."/>
            <person name="Gujja S."/>
            <person name="Hansen M."/>
            <person name="Howarth C."/>
            <person name="Imamovic A."/>
            <person name="Ireland A."/>
            <person name="Larimer J."/>
            <person name="McCowan C."/>
            <person name="Murphy C."/>
            <person name="Pearson M."/>
            <person name="Poon T.W."/>
            <person name="Priest M."/>
            <person name="Roberts A."/>
            <person name="Saif S."/>
            <person name="Shea T."/>
            <person name="Sisk P."/>
            <person name="Sykes S."/>
            <person name="Wortman J."/>
            <person name="Nusbaum C."/>
            <person name="Birren B."/>
        </authorList>
    </citation>
    <scope>NUCLEOTIDE SEQUENCE [LARGE SCALE GENOMIC DNA]</scope>
    <source>
        <strain evidence="3 4">3_1_6</strain>
    </source>
</reference>
<dbReference type="eggNOG" id="ENOG5031H0U">
    <property type="taxonomic scope" value="Bacteria"/>
</dbReference>
<dbReference type="GeneID" id="78085841"/>
<proteinExistence type="predicted"/>
<dbReference type="HOGENOM" id="CLU_1575451_0_0_7"/>
<dbReference type="EMBL" id="ADCP02000001">
    <property type="protein sequence ID" value="EFV45469.1"/>
    <property type="molecule type" value="Genomic_DNA"/>
</dbReference>
<sequence>MSLNKASIAVALAAFLAVGGIAGQALAAPHDGHDGHWRQQRSYQDCIYQALTQEKKAQYDAIMKEFADKTAPLRDKLAAKYIELRTLGNSPTPDPKAIGKATEELVALRNEFAKERSAMVDRVAKEIGINIFQGKGPGCPVERPRRCPATGMTVMPDGPQPGAEAPASE</sequence>
<dbReference type="STRING" id="563192.HMPREF0179_00700"/>
<evidence type="ECO:0000313" key="4">
    <source>
        <dbReference type="Proteomes" id="UP000006034"/>
    </source>
</evidence>
<evidence type="ECO:0008006" key="5">
    <source>
        <dbReference type="Google" id="ProtNLM"/>
    </source>
</evidence>
<evidence type="ECO:0000256" key="1">
    <source>
        <dbReference type="SAM" id="MobiDB-lite"/>
    </source>
</evidence>
<feature type="region of interest" description="Disordered" evidence="1">
    <location>
        <begin position="138"/>
        <end position="169"/>
    </location>
</feature>
<dbReference type="AlphaFoldDB" id="E5Y3D9"/>
<name>E5Y3D9_BILW3</name>
<dbReference type="Gene3D" id="1.20.120.1490">
    <property type="match status" value="1"/>
</dbReference>
<organism evidence="3 4">
    <name type="scientific">Bilophila wadsworthia (strain 3_1_6)</name>
    <dbReference type="NCBI Taxonomy" id="563192"/>
    <lineage>
        <taxon>Bacteria</taxon>
        <taxon>Pseudomonadati</taxon>
        <taxon>Thermodesulfobacteriota</taxon>
        <taxon>Desulfovibrionia</taxon>
        <taxon>Desulfovibrionales</taxon>
        <taxon>Desulfovibrionaceae</taxon>
        <taxon>Bilophila</taxon>
    </lineage>
</organism>
<gene>
    <name evidence="3" type="ORF">HMPREF0179_00700</name>
</gene>
<dbReference type="Proteomes" id="UP000006034">
    <property type="component" value="Unassembled WGS sequence"/>
</dbReference>
<comment type="caution">
    <text evidence="3">The sequence shown here is derived from an EMBL/GenBank/DDBJ whole genome shotgun (WGS) entry which is preliminary data.</text>
</comment>
<accession>E5Y3D9</accession>
<reference evidence="3 4" key="1">
    <citation type="submission" date="2010-10" db="EMBL/GenBank/DDBJ databases">
        <authorList>
            <consortium name="The Broad Institute Genome Sequencing Platform"/>
            <person name="Ward D."/>
            <person name="Earl A."/>
            <person name="Feldgarden M."/>
            <person name="Young S.K."/>
            <person name="Gargeya S."/>
            <person name="Zeng Q."/>
            <person name="Alvarado L."/>
            <person name="Berlin A."/>
            <person name="Bochicchio J."/>
            <person name="Chapman S.B."/>
            <person name="Chen Z."/>
            <person name="Freedman E."/>
            <person name="Gellesch M."/>
            <person name="Goldberg J."/>
            <person name="Griggs A."/>
            <person name="Gujja S."/>
            <person name="Heilman E."/>
            <person name="Heiman D."/>
            <person name="Howarth C."/>
            <person name="Mehta T."/>
            <person name="Neiman D."/>
            <person name="Pearson M."/>
            <person name="Roberts A."/>
            <person name="Saif S."/>
            <person name="Shea T."/>
            <person name="Shenoy N."/>
            <person name="Sisk P."/>
            <person name="Stolte C."/>
            <person name="Sykes S."/>
            <person name="White J."/>
            <person name="Yandava C."/>
            <person name="Allen-Vercoe E."/>
            <person name="Sibley C."/>
            <person name="Ambrose C.E."/>
            <person name="Strauss J."/>
            <person name="Daigneault M."/>
            <person name="Haas B."/>
            <person name="Nusbaum C."/>
            <person name="Birren B."/>
        </authorList>
    </citation>
    <scope>NUCLEOTIDE SEQUENCE [LARGE SCALE GENOMIC DNA]</scope>
    <source>
        <strain evidence="3 4">3_1_6</strain>
    </source>
</reference>
<dbReference type="InterPro" id="IPR025961">
    <property type="entry name" value="Metal_resist"/>
</dbReference>
<feature type="chain" id="PRO_5003200659" description="Zinc resistance-associated protein" evidence="2">
    <location>
        <begin position="28"/>
        <end position="169"/>
    </location>
</feature>